<evidence type="ECO:0000313" key="1">
    <source>
        <dbReference type="EMBL" id="KNC84470.1"/>
    </source>
</evidence>
<dbReference type="GeneID" id="25903807"/>
<sequence>MLPANDKNHPKWTWTILDISGPKYDTWKTDLYFAAATDYTADLRPLLAYVSSAATDMGASQLAIANKDTGAYLRAHQVLF</sequence>
<organism evidence="1 2">
    <name type="scientific">Sphaeroforma arctica JP610</name>
    <dbReference type="NCBI Taxonomy" id="667725"/>
    <lineage>
        <taxon>Eukaryota</taxon>
        <taxon>Ichthyosporea</taxon>
        <taxon>Ichthyophonida</taxon>
        <taxon>Sphaeroforma</taxon>
    </lineage>
</organism>
<dbReference type="RefSeq" id="XP_014158372.1">
    <property type="nucleotide sequence ID" value="XM_014302897.1"/>
</dbReference>
<name>A0A0L0G615_9EUKA</name>
<dbReference type="AlphaFoldDB" id="A0A0L0G615"/>
<proteinExistence type="predicted"/>
<keyword evidence="2" id="KW-1185">Reference proteome</keyword>
<protein>
    <submittedName>
        <fullName evidence="1">Uncharacterized protein</fullName>
    </submittedName>
</protein>
<evidence type="ECO:0000313" key="2">
    <source>
        <dbReference type="Proteomes" id="UP000054560"/>
    </source>
</evidence>
<accession>A0A0L0G615</accession>
<dbReference type="Proteomes" id="UP000054560">
    <property type="component" value="Unassembled WGS sequence"/>
</dbReference>
<gene>
    <name evidence="1" type="ORF">SARC_03303</name>
</gene>
<reference evidence="1 2" key="1">
    <citation type="submission" date="2011-02" db="EMBL/GenBank/DDBJ databases">
        <title>The Genome Sequence of Sphaeroforma arctica JP610.</title>
        <authorList>
            <consortium name="The Broad Institute Genome Sequencing Platform"/>
            <person name="Russ C."/>
            <person name="Cuomo C."/>
            <person name="Young S.K."/>
            <person name="Zeng Q."/>
            <person name="Gargeya S."/>
            <person name="Alvarado L."/>
            <person name="Berlin A."/>
            <person name="Chapman S.B."/>
            <person name="Chen Z."/>
            <person name="Freedman E."/>
            <person name="Gellesch M."/>
            <person name="Goldberg J."/>
            <person name="Griggs A."/>
            <person name="Gujja S."/>
            <person name="Heilman E."/>
            <person name="Heiman D."/>
            <person name="Howarth C."/>
            <person name="Mehta T."/>
            <person name="Neiman D."/>
            <person name="Pearson M."/>
            <person name="Roberts A."/>
            <person name="Saif S."/>
            <person name="Shea T."/>
            <person name="Shenoy N."/>
            <person name="Sisk P."/>
            <person name="Stolte C."/>
            <person name="Sykes S."/>
            <person name="White J."/>
            <person name="Yandava C."/>
            <person name="Burger G."/>
            <person name="Gray M.W."/>
            <person name="Holland P.W.H."/>
            <person name="King N."/>
            <person name="Lang F.B.F."/>
            <person name="Roger A.J."/>
            <person name="Ruiz-Trillo I."/>
            <person name="Haas B."/>
            <person name="Nusbaum C."/>
            <person name="Birren B."/>
        </authorList>
    </citation>
    <scope>NUCLEOTIDE SEQUENCE [LARGE SCALE GENOMIC DNA]</scope>
    <source>
        <strain evidence="1 2">JP610</strain>
    </source>
</reference>
<dbReference type="EMBL" id="KQ241762">
    <property type="protein sequence ID" value="KNC84470.1"/>
    <property type="molecule type" value="Genomic_DNA"/>
</dbReference>